<protein>
    <submittedName>
        <fullName evidence="1">Uncharacterized protein</fullName>
    </submittedName>
</protein>
<accession>A0A2I0JW00</accession>
<reference evidence="1 2" key="1">
    <citation type="submission" date="2017-11" db="EMBL/GenBank/DDBJ databases">
        <title>De-novo sequencing of pomegranate (Punica granatum L.) genome.</title>
        <authorList>
            <person name="Akparov Z."/>
            <person name="Amiraslanov A."/>
            <person name="Hajiyeva S."/>
            <person name="Abbasov M."/>
            <person name="Kaur K."/>
            <person name="Hamwieh A."/>
            <person name="Solovyev V."/>
            <person name="Salamov A."/>
            <person name="Braich B."/>
            <person name="Kosarev P."/>
            <person name="Mahmoud A."/>
            <person name="Hajiyev E."/>
            <person name="Babayeva S."/>
            <person name="Izzatullayeva V."/>
            <person name="Mammadov A."/>
            <person name="Mammadov A."/>
            <person name="Sharifova S."/>
            <person name="Ojaghi J."/>
            <person name="Eynullazada K."/>
            <person name="Bayramov B."/>
            <person name="Abdulazimova A."/>
            <person name="Shahmuradov I."/>
        </authorList>
    </citation>
    <scope>NUCLEOTIDE SEQUENCE [LARGE SCALE GENOMIC DNA]</scope>
    <source>
        <strain evidence="2">cv. AG2017</strain>
        <tissue evidence="1">Leaf</tissue>
    </source>
</reference>
<proteinExistence type="predicted"/>
<organism evidence="1 2">
    <name type="scientific">Punica granatum</name>
    <name type="common">Pomegranate</name>
    <dbReference type="NCBI Taxonomy" id="22663"/>
    <lineage>
        <taxon>Eukaryota</taxon>
        <taxon>Viridiplantae</taxon>
        <taxon>Streptophyta</taxon>
        <taxon>Embryophyta</taxon>
        <taxon>Tracheophyta</taxon>
        <taxon>Spermatophyta</taxon>
        <taxon>Magnoliopsida</taxon>
        <taxon>eudicotyledons</taxon>
        <taxon>Gunneridae</taxon>
        <taxon>Pentapetalae</taxon>
        <taxon>rosids</taxon>
        <taxon>malvids</taxon>
        <taxon>Myrtales</taxon>
        <taxon>Lythraceae</taxon>
        <taxon>Punica</taxon>
    </lineage>
</organism>
<keyword evidence="2" id="KW-1185">Reference proteome</keyword>
<name>A0A2I0JW00_PUNGR</name>
<comment type="caution">
    <text evidence="1">The sequence shown here is derived from an EMBL/GenBank/DDBJ whole genome shotgun (WGS) entry which is preliminary data.</text>
</comment>
<gene>
    <name evidence="1" type="ORF">CRG98_019148</name>
</gene>
<evidence type="ECO:0000313" key="1">
    <source>
        <dbReference type="EMBL" id="PKI60494.1"/>
    </source>
</evidence>
<sequence>MDDHLHRRPGHRKNPRLSATSNYPYAAEAANAGHPKPARLSTEIATLWYAKFDWQLRNNHRDMPSAIMGGAQSVYETKDENPICKVFVIPIKFLRVVPRSIISAICPKFTIGSILATIPETGGPLPTDDLLRVFSCRWLTFDKFGAIAYWPSV</sequence>
<dbReference type="Proteomes" id="UP000233551">
    <property type="component" value="Unassembled WGS sequence"/>
</dbReference>
<dbReference type="AlphaFoldDB" id="A0A2I0JW00"/>
<dbReference type="EMBL" id="PGOL01001148">
    <property type="protein sequence ID" value="PKI60494.1"/>
    <property type="molecule type" value="Genomic_DNA"/>
</dbReference>
<evidence type="ECO:0000313" key="2">
    <source>
        <dbReference type="Proteomes" id="UP000233551"/>
    </source>
</evidence>